<keyword evidence="3" id="KW-0479">Metal-binding</keyword>
<dbReference type="GeneID" id="107418639"/>
<reference evidence="6" key="2">
    <citation type="submission" date="2025-08" db="UniProtKB">
        <authorList>
            <consortium name="RefSeq"/>
        </authorList>
    </citation>
    <scope>IDENTIFICATION</scope>
    <source>
        <tissue evidence="6">Seedling</tissue>
    </source>
</reference>
<evidence type="ECO:0000256" key="3">
    <source>
        <dbReference type="ARBA" id="ARBA00022723"/>
    </source>
</evidence>
<dbReference type="Gene3D" id="1.10.1200.270">
    <property type="entry name" value="Methyltransferase, alpha-helical capping domain"/>
    <property type="match status" value="1"/>
</dbReference>
<dbReference type="SUPFAM" id="SSF53335">
    <property type="entry name" value="S-adenosyl-L-methionine-dependent methyltransferases"/>
    <property type="match status" value="1"/>
</dbReference>
<evidence type="ECO:0000313" key="5">
    <source>
        <dbReference type="Proteomes" id="UP001652623"/>
    </source>
</evidence>
<evidence type="ECO:0000256" key="1">
    <source>
        <dbReference type="ARBA" id="ARBA00022603"/>
    </source>
</evidence>
<keyword evidence="5" id="KW-1185">Reference proteome</keyword>
<proteinExistence type="predicted"/>
<dbReference type="InterPro" id="IPR042086">
    <property type="entry name" value="MeTrfase_capping"/>
</dbReference>
<evidence type="ECO:0000313" key="6">
    <source>
        <dbReference type="RefSeq" id="XP_015882824.3"/>
    </source>
</evidence>
<dbReference type="InterPro" id="IPR029063">
    <property type="entry name" value="SAM-dependent_MTases_sf"/>
</dbReference>
<dbReference type="GO" id="GO:0032259">
    <property type="term" value="P:methylation"/>
    <property type="evidence" value="ECO:0007669"/>
    <property type="project" value="UniProtKB-KW"/>
</dbReference>
<keyword evidence="2" id="KW-0808">Transferase</keyword>
<dbReference type="PANTHER" id="PTHR31009">
    <property type="entry name" value="S-ADENOSYL-L-METHIONINE:CARBOXYL METHYLTRANSFERASE FAMILY PROTEIN"/>
    <property type="match status" value="1"/>
</dbReference>
<sequence length="164" mass="18471">MAELVDGSGPYNYSKNSSFHRKSIENANELLEKAIAEKLEINNYSSTKTFQVADLGCSVGPNTFLAVQNIIDAIELKYQKTQGQSSFQLPEFQVFFSDQISNDFNQLFTSLPPERRYYAMGVPGSFHDRLFPNSSLHFVHSSYSLQILSEVPKEVEDKSSQNGL</sequence>
<keyword evidence="1" id="KW-0489">Methyltransferase</keyword>
<dbReference type="GO" id="GO:0046872">
    <property type="term" value="F:metal ion binding"/>
    <property type="evidence" value="ECO:0007669"/>
    <property type="project" value="UniProtKB-KW"/>
</dbReference>
<evidence type="ECO:0000256" key="4">
    <source>
        <dbReference type="ARBA" id="ARBA00022842"/>
    </source>
</evidence>
<dbReference type="InterPro" id="IPR005299">
    <property type="entry name" value="MeTrfase_7"/>
</dbReference>
<gene>
    <name evidence="6" type="primary">LOC107418639</name>
</gene>
<reference evidence="5" key="1">
    <citation type="submission" date="2025-05" db="UniProtKB">
        <authorList>
            <consortium name="RefSeq"/>
        </authorList>
    </citation>
    <scope>NUCLEOTIDE SEQUENCE [LARGE SCALE GENOMIC DNA]</scope>
</reference>
<accession>A0A6P4A466</accession>
<dbReference type="Gene3D" id="3.40.50.150">
    <property type="entry name" value="Vaccinia Virus protein VP39"/>
    <property type="match status" value="1"/>
</dbReference>
<protein>
    <submittedName>
        <fullName evidence="6">Loganic acid O-methyltransferase-like</fullName>
    </submittedName>
</protein>
<dbReference type="Pfam" id="PF03492">
    <property type="entry name" value="Methyltransf_7"/>
    <property type="match status" value="1"/>
</dbReference>
<dbReference type="KEGG" id="zju:107418639"/>
<organism evidence="5 6">
    <name type="scientific">Ziziphus jujuba</name>
    <name type="common">Chinese jujube</name>
    <name type="synonym">Ziziphus sativa</name>
    <dbReference type="NCBI Taxonomy" id="326968"/>
    <lineage>
        <taxon>Eukaryota</taxon>
        <taxon>Viridiplantae</taxon>
        <taxon>Streptophyta</taxon>
        <taxon>Embryophyta</taxon>
        <taxon>Tracheophyta</taxon>
        <taxon>Spermatophyta</taxon>
        <taxon>Magnoliopsida</taxon>
        <taxon>eudicotyledons</taxon>
        <taxon>Gunneridae</taxon>
        <taxon>Pentapetalae</taxon>
        <taxon>rosids</taxon>
        <taxon>fabids</taxon>
        <taxon>Rosales</taxon>
        <taxon>Rhamnaceae</taxon>
        <taxon>Paliureae</taxon>
        <taxon>Ziziphus</taxon>
    </lineage>
</organism>
<dbReference type="InParanoid" id="A0A6P4A466"/>
<evidence type="ECO:0000256" key="2">
    <source>
        <dbReference type="ARBA" id="ARBA00022679"/>
    </source>
</evidence>
<dbReference type="Proteomes" id="UP001652623">
    <property type="component" value="Chromosome 2"/>
</dbReference>
<name>A0A6P4A466_ZIZJJ</name>
<dbReference type="RefSeq" id="XP_015882824.3">
    <property type="nucleotide sequence ID" value="XM_016027338.4"/>
</dbReference>
<dbReference type="GO" id="GO:0008168">
    <property type="term" value="F:methyltransferase activity"/>
    <property type="evidence" value="ECO:0007669"/>
    <property type="project" value="UniProtKB-KW"/>
</dbReference>
<keyword evidence="4" id="KW-0460">Magnesium</keyword>
<dbReference type="AlphaFoldDB" id="A0A6P4A466"/>
<dbReference type="FunCoup" id="A0A6P4A466">
    <property type="interactions" value="4"/>
</dbReference>